<organism evidence="1 2">
    <name type="scientific">Lagenidium giganteum</name>
    <dbReference type="NCBI Taxonomy" id="4803"/>
    <lineage>
        <taxon>Eukaryota</taxon>
        <taxon>Sar</taxon>
        <taxon>Stramenopiles</taxon>
        <taxon>Oomycota</taxon>
        <taxon>Peronosporomycetes</taxon>
        <taxon>Pythiales</taxon>
        <taxon>Pythiaceae</taxon>
    </lineage>
</organism>
<dbReference type="Proteomes" id="UP001146120">
    <property type="component" value="Unassembled WGS sequence"/>
</dbReference>
<proteinExistence type="predicted"/>
<accession>A0AAV2ZAP2</accession>
<sequence length="149" mass="16617">MKLHVRKDTNDDAKLRLSVYTDADYAADKPSSNRLSPFPPLEAEFVAAAVGTRELLRLRQLMEELEISVRLPMVIRIDKQTAIKQAENEATSSAFKHVDVKRKFVKNVASSGVIKPAFVGSKDNIADLLIKSFPAPRLLELCTAIVLRQ</sequence>
<comment type="caution">
    <text evidence="1">The sequence shown here is derived from an EMBL/GenBank/DDBJ whole genome shotgun (WGS) entry which is preliminary data.</text>
</comment>
<dbReference type="AlphaFoldDB" id="A0AAV2ZAP2"/>
<dbReference type="EMBL" id="DAKRPA010000033">
    <property type="protein sequence ID" value="DBA02313.1"/>
    <property type="molecule type" value="Genomic_DNA"/>
</dbReference>
<name>A0AAV2ZAP2_9STRA</name>
<evidence type="ECO:0000313" key="1">
    <source>
        <dbReference type="EMBL" id="DBA02313.1"/>
    </source>
</evidence>
<gene>
    <name evidence="1" type="ORF">N0F65_006188</name>
</gene>
<protein>
    <submittedName>
        <fullName evidence="1">Uncharacterized protein</fullName>
    </submittedName>
</protein>
<dbReference type="CDD" id="cd09272">
    <property type="entry name" value="RNase_HI_RT_Ty1"/>
    <property type="match status" value="1"/>
</dbReference>
<keyword evidence="2" id="KW-1185">Reference proteome</keyword>
<reference evidence="1" key="1">
    <citation type="submission" date="2022-11" db="EMBL/GenBank/DDBJ databases">
        <authorList>
            <person name="Morgan W.R."/>
            <person name="Tartar A."/>
        </authorList>
    </citation>
    <scope>NUCLEOTIDE SEQUENCE</scope>
    <source>
        <strain evidence="1">ARSEF 373</strain>
    </source>
</reference>
<reference evidence="1" key="2">
    <citation type="journal article" date="2023" name="Microbiol Resour">
        <title>Decontamination and Annotation of the Draft Genome Sequence of the Oomycete Lagenidium giganteum ARSEF 373.</title>
        <authorList>
            <person name="Morgan W.R."/>
            <person name="Tartar A."/>
        </authorList>
    </citation>
    <scope>NUCLEOTIDE SEQUENCE</scope>
    <source>
        <strain evidence="1">ARSEF 373</strain>
    </source>
</reference>
<evidence type="ECO:0000313" key="2">
    <source>
        <dbReference type="Proteomes" id="UP001146120"/>
    </source>
</evidence>